<feature type="chain" id="PRO_5045452915" description="DUF4168 domain-containing protein" evidence="1">
    <location>
        <begin position="21"/>
        <end position="109"/>
    </location>
</feature>
<reference evidence="2 3" key="1">
    <citation type="submission" date="2024-03" db="EMBL/GenBank/DDBJ databases">
        <title>Two novel species of the genus Flavobacterium exhibiting potentially degradation of complex polysaccharides.</title>
        <authorList>
            <person name="Lian X."/>
        </authorList>
    </citation>
    <scope>NUCLEOTIDE SEQUENCE [LARGE SCALE GENOMIC DNA]</scope>
    <source>
        <strain evidence="3">j3</strain>
    </source>
</reference>
<feature type="signal peptide" evidence="1">
    <location>
        <begin position="1"/>
        <end position="20"/>
    </location>
</feature>
<name>A0ABU9N0E6_9FLAO</name>
<organism evidence="2 3">
    <name type="scientific">Flavobacterium aureirubrum</name>
    <dbReference type="NCBI Taxonomy" id="3133147"/>
    <lineage>
        <taxon>Bacteria</taxon>
        <taxon>Pseudomonadati</taxon>
        <taxon>Bacteroidota</taxon>
        <taxon>Flavobacteriia</taxon>
        <taxon>Flavobacteriales</taxon>
        <taxon>Flavobacteriaceae</taxon>
        <taxon>Flavobacterium</taxon>
    </lineage>
</organism>
<proteinExistence type="predicted"/>
<dbReference type="RefSeq" id="WP_342694439.1">
    <property type="nucleotide sequence ID" value="NZ_JBCGDO010000001.1"/>
</dbReference>
<evidence type="ECO:0000256" key="1">
    <source>
        <dbReference type="SAM" id="SignalP"/>
    </source>
</evidence>
<gene>
    <name evidence="2" type="ORF">WFZ85_01110</name>
</gene>
<evidence type="ECO:0008006" key="4">
    <source>
        <dbReference type="Google" id="ProtNLM"/>
    </source>
</evidence>
<comment type="caution">
    <text evidence="2">The sequence shown here is derived from an EMBL/GenBank/DDBJ whole genome shotgun (WGS) entry which is preliminary data.</text>
</comment>
<keyword evidence="3" id="KW-1185">Reference proteome</keyword>
<sequence length="109" mass="12286">MKKLVAILTLILAFSINANAQDKYEPTSKEKGTKEAAMLTELLGLSDTQNADFARLFIQKHTILEDKSITAERKQELSRVIEAKIKATLDGNQIEKLEKNPDLFKKLIN</sequence>
<dbReference type="EMBL" id="JBCGDO010000001">
    <property type="protein sequence ID" value="MEM0541202.1"/>
    <property type="molecule type" value="Genomic_DNA"/>
</dbReference>
<keyword evidence="1" id="KW-0732">Signal</keyword>
<dbReference type="Proteomes" id="UP001460072">
    <property type="component" value="Unassembled WGS sequence"/>
</dbReference>
<protein>
    <recommendedName>
        <fullName evidence="4">DUF4168 domain-containing protein</fullName>
    </recommendedName>
</protein>
<evidence type="ECO:0000313" key="2">
    <source>
        <dbReference type="EMBL" id="MEM0541202.1"/>
    </source>
</evidence>
<accession>A0ABU9N0E6</accession>
<evidence type="ECO:0000313" key="3">
    <source>
        <dbReference type="Proteomes" id="UP001460072"/>
    </source>
</evidence>